<keyword evidence="3 6" id="KW-1133">Transmembrane helix</keyword>
<feature type="transmembrane region" description="Helical" evidence="6">
    <location>
        <begin position="116"/>
        <end position="137"/>
    </location>
</feature>
<feature type="transmembrane region" description="Helical" evidence="6">
    <location>
        <begin position="60"/>
        <end position="80"/>
    </location>
</feature>
<dbReference type="Pfam" id="PF20684">
    <property type="entry name" value="Fung_rhodopsin"/>
    <property type="match status" value="1"/>
</dbReference>
<evidence type="ECO:0000256" key="4">
    <source>
        <dbReference type="ARBA" id="ARBA00023136"/>
    </source>
</evidence>
<feature type="domain" description="Rhodopsin" evidence="7">
    <location>
        <begin position="57"/>
        <end position="241"/>
    </location>
</feature>
<keyword evidence="2 6" id="KW-0812">Transmembrane</keyword>
<dbReference type="OrthoDB" id="5401779at2759"/>
<evidence type="ECO:0000256" key="2">
    <source>
        <dbReference type="ARBA" id="ARBA00022692"/>
    </source>
</evidence>
<dbReference type="PANTHER" id="PTHR33048:SF124">
    <property type="entry name" value="INTEGRAL MEMBRANE PROTEIN"/>
    <property type="match status" value="1"/>
</dbReference>
<organism evidence="8 9">
    <name type="scientific">Fusarium torreyae</name>
    <dbReference type="NCBI Taxonomy" id="1237075"/>
    <lineage>
        <taxon>Eukaryota</taxon>
        <taxon>Fungi</taxon>
        <taxon>Dikarya</taxon>
        <taxon>Ascomycota</taxon>
        <taxon>Pezizomycotina</taxon>
        <taxon>Sordariomycetes</taxon>
        <taxon>Hypocreomycetidae</taxon>
        <taxon>Hypocreales</taxon>
        <taxon>Nectriaceae</taxon>
        <taxon>Fusarium</taxon>
    </lineage>
</organism>
<protein>
    <recommendedName>
        <fullName evidence="7">Rhodopsin domain-containing protein</fullName>
    </recommendedName>
</protein>
<dbReference type="AlphaFoldDB" id="A0A9W8RSH9"/>
<dbReference type="Proteomes" id="UP001152049">
    <property type="component" value="Unassembled WGS sequence"/>
</dbReference>
<feature type="transmembrane region" description="Helical" evidence="6">
    <location>
        <begin position="29"/>
        <end position="48"/>
    </location>
</feature>
<evidence type="ECO:0000256" key="6">
    <source>
        <dbReference type="SAM" id="Phobius"/>
    </source>
</evidence>
<evidence type="ECO:0000256" key="3">
    <source>
        <dbReference type="ARBA" id="ARBA00022989"/>
    </source>
</evidence>
<feature type="transmembrane region" description="Helical" evidence="6">
    <location>
        <begin position="149"/>
        <end position="171"/>
    </location>
</feature>
<gene>
    <name evidence="8" type="ORF">NW762_011951</name>
</gene>
<keyword evidence="9" id="KW-1185">Reference proteome</keyword>
<evidence type="ECO:0000259" key="7">
    <source>
        <dbReference type="Pfam" id="PF20684"/>
    </source>
</evidence>
<proteinExistence type="inferred from homology"/>
<keyword evidence="4 6" id="KW-0472">Membrane</keyword>
<name>A0A9W8RSH9_9HYPO</name>
<comment type="similarity">
    <text evidence="5">Belongs to the SAT4 family.</text>
</comment>
<evidence type="ECO:0000256" key="5">
    <source>
        <dbReference type="ARBA" id="ARBA00038359"/>
    </source>
</evidence>
<dbReference type="InterPro" id="IPR052337">
    <property type="entry name" value="SAT4-like"/>
</dbReference>
<comment type="caution">
    <text evidence="8">The sequence shown here is derived from an EMBL/GenBank/DDBJ whole genome shotgun (WGS) entry which is preliminary data.</text>
</comment>
<dbReference type="PANTHER" id="PTHR33048">
    <property type="entry name" value="PTH11-LIKE INTEGRAL MEMBRANE PROTEIN (AFU_ORTHOLOGUE AFUA_5G11245)"/>
    <property type="match status" value="1"/>
</dbReference>
<comment type="subcellular location">
    <subcellularLocation>
        <location evidence="1">Membrane</location>
        <topology evidence="1">Multi-pass membrane protein</topology>
    </subcellularLocation>
</comment>
<sequence>MAEINGTLVAVAPPEGYIVDFDNPARNSITGAYVVSGIGMSLALFFLLQRLFVKTFVGSIAIQALTLRSFVNGFMGVHAWEIPFDLFQDATFVRIRYLRPDTKIQLKPAFLQWANYINSIVYTVPTGLSKVVILLFLLEINSTQKWYRWAVFGTIFVVVGSSIGILIASIFPCTPLQKAWDLNFPADEGHCIDRPAMFQATAGLGVATDVVIIAIPVPTVLSLHLSTKKKAALLGLFVIGSA</sequence>
<dbReference type="InterPro" id="IPR049326">
    <property type="entry name" value="Rhodopsin_dom_fungi"/>
</dbReference>
<reference evidence="8" key="1">
    <citation type="submission" date="2022-09" db="EMBL/GenBank/DDBJ databases">
        <title>Fusarium specimens isolated from Avocado Roots.</title>
        <authorList>
            <person name="Stajich J."/>
            <person name="Roper C."/>
            <person name="Heimlech-Rivalta G."/>
        </authorList>
    </citation>
    <scope>NUCLEOTIDE SEQUENCE</scope>
    <source>
        <strain evidence="8">CF00136</strain>
    </source>
</reference>
<feature type="transmembrane region" description="Helical" evidence="6">
    <location>
        <begin position="202"/>
        <end position="223"/>
    </location>
</feature>
<accession>A0A9W8RSH9</accession>
<evidence type="ECO:0000313" key="8">
    <source>
        <dbReference type="EMBL" id="KAJ4250140.1"/>
    </source>
</evidence>
<dbReference type="GO" id="GO:0016020">
    <property type="term" value="C:membrane"/>
    <property type="evidence" value="ECO:0007669"/>
    <property type="project" value="UniProtKB-SubCell"/>
</dbReference>
<dbReference type="EMBL" id="JAOQAZ010000031">
    <property type="protein sequence ID" value="KAJ4250140.1"/>
    <property type="molecule type" value="Genomic_DNA"/>
</dbReference>
<evidence type="ECO:0000313" key="9">
    <source>
        <dbReference type="Proteomes" id="UP001152049"/>
    </source>
</evidence>
<evidence type="ECO:0000256" key="1">
    <source>
        <dbReference type="ARBA" id="ARBA00004141"/>
    </source>
</evidence>